<accession>A0A6G0U3S8</accession>
<evidence type="ECO:0000256" key="1">
    <source>
        <dbReference type="SAM" id="MobiDB-lite"/>
    </source>
</evidence>
<gene>
    <name evidence="2" type="ORF">AGLY_002393</name>
</gene>
<dbReference type="Proteomes" id="UP000475862">
    <property type="component" value="Unassembled WGS sequence"/>
</dbReference>
<reference evidence="2 3" key="1">
    <citation type="submission" date="2019-08" db="EMBL/GenBank/DDBJ databases">
        <title>The genome of the soybean aphid Biotype 1, its phylome, world population structure and adaptation to the North American continent.</title>
        <authorList>
            <person name="Giordano R."/>
            <person name="Donthu R.K."/>
            <person name="Hernandez A.G."/>
            <person name="Wright C.L."/>
            <person name="Zimin A.V."/>
        </authorList>
    </citation>
    <scope>NUCLEOTIDE SEQUENCE [LARGE SCALE GENOMIC DNA]</scope>
    <source>
        <tissue evidence="2">Whole aphids</tissue>
    </source>
</reference>
<comment type="caution">
    <text evidence="2">The sequence shown here is derived from an EMBL/GenBank/DDBJ whole genome shotgun (WGS) entry which is preliminary data.</text>
</comment>
<sequence length="220" mass="25091">MRRQRPKMDEKWPRPSPYGNDFRRRLNELKQTLKPSQNKHSAEYISKITRSSRLPRHMDRIEEISSESSCRDTQSCLQNVADTITPRGVLAKYKSPQLDMMTEDLSKMFNHADFNISMMANNKMNHININSSSNFNFNPVRRGNNSRPAISASDVNHMNIDLSANESNTMSCSNISCPAKAVNEMNHVNNGLSAYYNNKVNCGKTESSDIVTNKLKNMQL</sequence>
<keyword evidence="3" id="KW-1185">Reference proteome</keyword>
<feature type="region of interest" description="Disordered" evidence="1">
    <location>
        <begin position="1"/>
        <end position="22"/>
    </location>
</feature>
<evidence type="ECO:0000313" key="2">
    <source>
        <dbReference type="EMBL" id="KAE9543593.1"/>
    </source>
</evidence>
<dbReference type="AlphaFoldDB" id="A0A6G0U3S8"/>
<dbReference type="OrthoDB" id="6605837at2759"/>
<organism evidence="2 3">
    <name type="scientific">Aphis glycines</name>
    <name type="common">Soybean aphid</name>
    <dbReference type="NCBI Taxonomy" id="307491"/>
    <lineage>
        <taxon>Eukaryota</taxon>
        <taxon>Metazoa</taxon>
        <taxon>Ecdysozoa</taxon>
        <taxon>Arthropoda</taxon>
        <taxon>Hexapoda</taxon>
        <taxon>Insecta</taxon>
        <taxon>Pterygota</taxon>
        <taxon>Neoptera</taxon>
        <taxon>Paraneoptera</taxon>
        <taxon>Hemiptera</taxon>
        <taxon>Sternorrhyncha</taxon>
        <taxon>Aphidomorpha</taxon>
        <taxon>Aphidoidea</taxon>
        <taxon>Aphididae</taxon>
        <taxon>Aphidini</taxon>
        <taxon>Aphis</taxon>
        <taxon>Aphis</taxon>
    </lineage>
</organism>
<feature type="compositionally biased region" description="Basic and acidic residues" evidence="1">
    <location>
        <begin position="1"/>
        <end position="13"/>
    </location>
</feature>
<protein>
    <submittedName>
        <fullName evidence="2">Uncharacterized protein</fullName>
    </submittedName>
</protein>
<evidence type="ECO:0000313" key="3">
    <source>
        <dbReference type="Proteomes" id="UP000475862"/>
    </source>
</evidence>
<proteinExistence type="predicted"/>
<dbReference type="EMBL" id="VYZN01000008">
    <property type="protein sequence ID" value="KAE9543593.1"/>
    <property type="molecule type" value="Genomic_DNA"/>
</dbReference>
<name>A0A6G0U3S8_APHGL</name>